<name>A0A9P0K8J3_ACAOB</name>
<evidence type="ECO:0000256" key="1">
    <source>
        <dbReference type="SAM" id="Phobius"/>
    </source>
</evidence>
<evidence type="ECO:0000313" key="3">
    <source>
        <dbReference type="Proteomes" id="UP001152888"/>
    </source>
</evidence>
<feature type="transmembrane region" description="Helical" evidence="1">
    <location>
        <begin position="12"/>
        <end position="31"/>
    </location>
</feature>
<comment type="caution">
    <text evidence="2">The sequence shown here is derived from an EMBL/GenBank/DDBJ whole genome shotgun (WGS) entry which is preliminary data.</text>
</comment>
<keyword evidence="1" id="KW-0472">Membrane</keyword>
<dbReference type="InterPro" id="IPR057394">
    <property type="entry name" value="PIGBOS1"/>
</dbReference>
<reference evidence="2" key="1">
    <citation type="submission" date="2022-03" db="EMBL/GenBank/DDBJ databases">
        <authorList>
            <person name="Sayadi A."/>
        </authorList>
    </citation>
    <scope>NUCLEOTIDE SEQUENCE</scope>
</reference>
<organism evidence="2 3">
    <name type="scientific">Acanthoscelides obtectus</name>
    <name type="common">Bean weevil</name>
    <name type="synonym">Bruchus obtectus</name>
    <dbReference type="NCBI Taxonomy" id="200917"/>
    <lineage>
        <taxon>Eukaryota</taxon>
        <taxon>Metazoa</taxon>
        <taxon>Ecdysozoa</taxon>
        <taxon>Arthropoda</taxon>
        <taxon>Hexapoda</taxon>
        <taxon>Insecta</taxon>
        <taxon>Pterygota</taxon>
        <taxon>Neoptera</taxon>
        <taxon>Endopterygota</taxon>
        <taxon>Coleoptera</taxon>
        <taxon>Polyphaga</taxon>
        <taxon>Cucujiformia</taxon>
        <taxon>Chrysomeloidea</taxon>
        <taxon>Chrysomelidae</taxon>
        <taxon>Bruchinae</taxon>
        <taxon>Bruchini</taxon>
        <taxon>Acanthoscelides</taxon>
    </lineage>
</organism>
<dbReference type="Pfam" id="PF23670">
    <property type="entry name" value="PIGBOS1"/>
    <property type="match status" value="1"/>
</dbReference>
<dbReference type="Proteomes" id="UP001152888">
    <property type="component" value="Unassembled WGS sequence"/>
</dbReference>
<proteinExistence type="predicted"/>
<accession>A0A9P0K8J3</accession>
<keyword evidence="1" id="KW-0812">Transmembrane</keyword>
<sequence length="68" mass="7361">MSFRVRRIGGLSGAQIALGVFLGVVGGYYIWKPVFTTEAPKEKSTVEVSSKLFSTVQAMGKTQPHEGE</sequence>
<evidence type="ECO:0000313" key="2">
    <source>
        <dbReference type="EMBL" id="CAH1968517.1"/>
    </source>
</evidence>
<gene>
    <name evidence="2" type="ORF">ACAOBT_LOCUS7908</name>
</gene>
<dbReference type="OrthoDB" id="1918044at2759"/>
<dbReference type="EMBL" id="CAKOFQ010006753">
    <property type="protein sequence ID" value="CAH1968517.1"/>
    <property type="molecule type" value="Genomic_DNA"/>
</dbReference>
<protein>
    <submittedName>
        <fullName evidence="2">Uncharacterized protein</fullName>
    </submittedName>
</protein>
<dbReference type="AlphaFoldDB" id="A0A9P0K8J3"/>
<keyword evidence="3" id="KW-1185">Reference proteome</keyword>
<keyword evidence="1" id="KW-1133">Transmembrane helix</keyword>